<feature type="domain" description="Glycosyltransferase 2-like" evidence="1">
    <location>
        <begin position="11"/>
        <end position="145"/>
    </location>
</feature>
<dbReference type="EMBL" id="JASGOQ010000001">
    <property type="protein sequence ID" value="MDV5392410.1"/>
    <property type="molecule type" value="Genomic_DNA"/>
</dbReference>
<organism evidence="2 3">
    <name type="scientific">Shewanella xiamenensis</name>
    <dbReference type="NCBI Taxonomy" id="332186"/>
    <lineage>
        <taxon>Bacteria</taxon>
        <taxon>Pseudomonadati</taxon>
        <taxon>Pseudomonadota</taxon>
        <taxon>Gammaproteobacteria</taxon>
        <taxon>Alteromonadales</taxon>
        <taxon>Shewanellaceae</taxon>
        <taxon>Shewanella</taxon>
    </lineage>
</organism>
<dbReference type="Proteomes" id="UP001187859">
    <property type="component" value="Unassembled WGS sequence"/>
</dbReference>
<name>A0AAE4TPS2_9GAMM</name>
<dbReference type="PANTHER" id="PTHR22916">
    <property type="entry name" value="GLYCOSYLTRANSFERASE"/>
    <property type="match status" value="1"/>
</dbReference>
<sequence>MEISNVHPVISVIIPVYNVEKFLKRCLESVVLQTFKDFEVICVNDGSPDNCDVILDDYKKYDARIKIVNQNNQGVSVARNTGLNVALGDYIFFIDPDDAIQPQTLEIAYFFAQKNKADLVVWQSVYSDGFDNPDKKFEIEKINYKVISDPLYHKNKKPYKIGSVVWNKLYKKQLVKGLYFIPGVNYEDISYSFSILAKRPKTVVIPTPLYLYTRYENSITQQKPTPKLIRDYHIVINSIYNTYQKNLGNKELSHIKNTLMRPLLSYQLKKCKQAGLEQQAKMLPAFAEELRDLDSKGLLTWRGHRLSRYIAYKKLMKTI</sequence>
<reference evidence="2" key="1">
    <citation type="submission" date="2023-05" db="EMBL/GenBank/DDBJ databases">
        <title>Colonisation of extended spectrum b-lactamase- and carbapenemase-producing bacteria on hospital surfaces from low- and middle-income countries.</title>
        <authorList>
            <person name="Nieto-Rosado M."/>
            <person name="Sands K."/>
            <person name="Iregbu K."/>
            <person name="Zahra R."/>
            <person name="Mazarati J.B."/>
            <person name="Mehtar S."/>
            <person name="Barnards-Group B."/>
            <person name="Walsh T.R."/>
        </authorList>
    </citation>
    <scope>NUCLEOTIDE SEQUENCE</scope>
    <source>
        <strain evidence="2">PP-E493</strain>
    </source>
</reference>
<accession>A0AAE4TPS2</accession>
<evidence type="ECO:0000259" key="1">
    <source>
        <dbReference type="Pfam" id="PF00535"/>
    </source>
</evidence>
<dbReference type="AlphaFoldDB" id="A0AAE4TPS2"/>
<dbReference type="EC" id="2.4.-.-" evidence="2"/>
<dbReference type="InterPro" id="IPR029044">
    <property type="entry name" value="Nucleotide-diphossugar_trans"/>
</dbReference>
<dbReference type="CDD" id="cd00761">
    <property type="entry name" value="Glyco_tranf_GTA_type"/>
    <property type="match status" value="1"/>
</dbReference>
<dbReference type="InterPro" id="IPR001173">
    <property type="entry name" value="Glyco_trans_2-like"/>
</dbReference>
<keyword evidence="2" id="KW-0808">Transferase</keyword>
<proteinExistence type="predicted"/>
<evidence type="ECO:0000313" key="2">
    <source>
        <dbReference type="EMBL" id="MDV5392410.1"/>
    </source>
</evidence>
<dbReference type="PANTHER" id="PTHR22916:SF3">
    <property type="entry name" value="UDP-GLCNAC:BETAGAL BETA-1,3-N-ACETYLGLUCOSAMINYLTRANSFERASE-LIKE PROTEIN 1"/>
    <property type="match status" value="1"/>
</dbReference>
<gene>
    <name evidence="2" type="ORF">QM089_19655</name>
</gene>
<keyword evidence="2" id="KW-0328">Glycosyltransferase</keyword>
<comment type="caution">
    <text evidence="2">The sequence shown here is derived from an EMBL/GenBank/DDBJ whole genome shotgun (WGS) entry which is preliminary data.</text>
</comment>
<dbReference type="Gene3D" id="3.90.550.10">
    <property type="entry name" value="Spore Coat Polysaccharide Biosynthesis Protein SpsA, Chain A"/>
    <property type="match status" value="1"/>
</dbReference>
<protein>
    <submittedName>
        <fullName evidence="2">Glycosyltransferase</fullName>
        <ecNumber evidence="2">2.4.-.-</ecNumber>
    </submittedName>
</protein>
<evidence type="ECO:0000313" key="3">
    <source>
        <dbReference type="Proteomes" id="UP001187859"/>
    </source>
</evidence>
<dbReference type="GO" id="GO:0016758">
    <property type="term" value="F:hexosyltransferase activity"/>
    <property type="evidence" value="ECO:0007669"/>
    <property type="project" value="UniProtKB-ARBA"/>
</dbReference>
<dbReference type="Pfam" id="PF00535">
    <property type="entry name" value="Glycos_transf_2"/>
    <property type="match status" value="1"/>
</dbReference>
<dbReference type="SUPFAM" id="SSF53448">
    <property type="entry name" value="Nucleotide-diphospho-sugar transferases"/>
    <property type="match status" value="1"/>
</dbReference>
<dbReference type="RefSeq" id="WP_317520772.1">
    <property type="nucleotide sequence ID" value="NZ_JASGOQ010000001.1"/>
</dbReference>